<feature type="compositionally biased region" description="Polar residues" evidence="5">
    <location>
        <begin position="1"/>
        <end position="12"/>
    </location>
</feature>
<dbReference type="GO" id="GO:0004674">
    <property type="term" value="F:protein serine/threonine kinase activity"/>
    <property type="evidence" value="ECO:0007669"/>
    <property type="project" value="TreeGrafter"/>
</dbReference>
<accession>A0AAD7NU70</accession>
<comment type="caution">
    <text evidence="7">The sequence shown here is derived from an EMBL/GenBank/DDBJ whole genome shotgun (WGS) entry which is preliminary data.</text>
</comment>
<dbReference type="Gene3D" id="1.10.510.10">
    <property type="entry name" value="Transferase(Phosphotransferase) domain 1"/>
    <property type="match status" value="1"/>
</dbReference>
<feature type="region of interest" description="Disordered" evidence="5">
    <location>
        <begin position="208"/>
        <end position="692"/>
    </location>
</feature>
<dbReference type="PANTHER" id="PTHR44329">
    <property type="entry name" value="SERINE/THREONINE-PROTEIN KINASE TNNI3K-RELATED"/>
    <property type="match status" value="1"/>
</dbReference>
<evidence type="ECO:0000313" key="8">
    <source>
        <dbReference type="Proteomes" id="UP001215598"/>
    </source>
</evidence>
<dbReference type="EMBL" id="JARKIB010000011">
    <property type="protein sequence ID" value="KAJ7775142.1"/>
    <property type="molecule type" value="Genomic_DNA"/>
</dbReference>
<protein>
    <recommendedName>
        <fullName evidence="6">Protein kinase domain-containing protein</fullName>
    </recommendedName>
</protein>
<feature type="compositionally biased region" description="Basic and acidic residues" evidence="5">
    <location>
        <begin position="385"/>
        <end position="400"/>
    </location>
</feature>
<evidence type="ECO:0000256" key="4">
    <source>
        <dbReference type="ARBA" id="ARBA00022840"/>
    </source>
</evidence>
<dbReference type="PROSITE" id="PS50011">
    <property type="entry name" value="PROTEIN_KINASE_DOM"/>
    <property type="match status" value="1"/>
</dbReference>
<proteinExistence type="predicted"/>
<feature type="compositionally biased region" description="Basic residues" evidence="5">
    <location>
        <begin position="16"/>
        <end position="30"/>
    </location>
</feature>
<name>A0AAD7NU70_9AGAR</name>
<sequence length="1090" mass="121473">MAYRRTSPTRYDSSNHRKYHLRRSPTSHRLLRIESTPEQGPRRPVLVPLHTNLRRRPSRFQSSEKLQDDPMTHVELGSKRKRVASANENAHAGGRPTRGSGRLKRLRSDPYEPSEAGEASGMDVDDTPASTRWSASPSDGETLSELSSDEDQAETTEDHLINVASAKELQRLRKDYLIRLYTSAGLSDDAEALTKTEIIDSIVAARDDVADLPPSSPRGGSSDERENDADEEEVTHSPTPAGRSRYTNGLRRRATVNESNGAFPRPGKGRSLSMGHLLNPAVVDPSTVASGSNLVGDSVSSPARRRKPSRGLGLAAAPSFRTSFPPLTHNVSSPPATRLRSRKPSAATITTSTTPTTTFSLSAPFSSASGKGKQVEFSAALVGSESEKERARERERRALADESDLTELDDDDEDTLPTPGPGDPSPRRLRSKDKERDRLTGLGMNGSGSGKGKENVGLKMLDSRRVTPARRAKQPQQSSCGPEDVDVDVDEEEEVKAEEEEEEEDQLATPTRNRHTRWGQKQRAVSPLEEVQRTPLARRLRPRTRRSGDAQPPPSEMDGDGDDEQEDDDDDDEGTMDDGEEGIVEEEEEEDDDQEQTIAVEPRKLRNGKIVGDDMEMEVEEDEVEEELDEEAEEELDEEAEEELDEEADEADEELDEAEEDVEVDAEGETDEDPEAEAEEDEPMEEDDVDLTIATAKTLVRLRRDDLVRLCETRDLEAVGTKPQLAEALLQWRDHNNDASSPSSTGTVTGHAHNRPPSTAVVNPKQRRRNASQSQQTPVLLRSERVHIDEPRTPEPVATIGEPELELDLESLGLDDREIPPEKLQKLEKIGSGGFKDVFIGKLKGRRIAISEFRGQLSAMDIKELKLLGGFDHPNIVRFLGVSIPENTRETPVMIVSELCSNGDLFDYVRNVPAPSLAKVLAMMLDVARGLEYLHLRKPSVIHRDCKSSNILITAKGTAKIADFGLAKVKQSTRSMVRSLVGTVNWQAPELWHAEPKYNHKVDVFSCAMVYWEMLQWHAKEKKFPWEGMNEHAIYDIVGKQKQRPSTTNPNLRKQWSNAIVDLIERMWAHQHEDRPTMSEVVEALEEMKK</sequence>
<feature type="compositionally biased region" description="Acidic residues" evidence="5">
    <location>
        <begin position="557"/>
        <end position="595"/>
    </location>
</feature>
<evidence type="ECO:0000256" key="1">
    <source>
        <dbReference type="ARBA" id="ARBA00022679"/>
    </source>
</evidence>
<dbReference type="InterPro" id="IPR000719">
    <property type="entry name" value="Prot_kinase_dom"/>
</dbReference>
<dbReference type="Pfam" id="PF00069">
    <property type="entry name" value="Pkinase"/>
    <property type="match status" value="1"/>
</dbReference>
<feature type="compositionally biased region" description="Basic and acidic residues" evidence="5">
    <location>
        <begin position="65"/>
        <end position="78"/>
    </location>
</feature>
<feature type="domain" description="Protein kinase" evidence="6">
    <location>
        <begin position="824"/>
        <end position="1088"/>
    </location>
</feature>
<dbReference type="CDD" id="cd13999">
    <property type="entry name" value="STKc_MAP3K-like"/>
    <property type="match status" value="1"/>
</dbReference>
<dbReference type="InterPro" id="IPR011009">
    <property type="entry name" value="Kinase-like_dom_sf"/>
</dbReference>
<evidence type="ECO:0000256" key="2">
    <source>
        <dbReference type="ARBA" id="ARBA00022741"/>
    </source>
</evidence>
<dbReference type="PANTHER" id="PTHR44329:SF288">
    <property type="entry name" value="MITOGEN-ACTIVATED PROTEIN KINASE KINASE KINASE 20"/>
    <property type="match status" value="1"/>
</dbReference>
<feature type="compositionally biased region" description="Acidic residues" evidence="5">
    <location>
        <begin position="401"/>
        <end position="415"/>
    </location>
</feature>
<evidence type="ECO:0000256" key="5">
    <source>
        <dbReference type="SAM" id="MobiDB-lite"/>
    </source>
</evidence>
<keyword evidence="1" id="KW-0808">Transferase</keyword>
<dbReference type="InterPro" id="IPR051681">
    <property type="entry name" value="Ser/Thr_Kinases-Pseudokinases"/>
</dbReference>
<feature type="compositionally biased region" description="Acidic residues" evidence="5">
    <location>
        <begin position="613"/>
        <end position="690"/>
    </location>
</feature>
<feature type="compositionally biased region" description="Basic and acidic residues" evidence="5">
    <location>
        <begin position="451"/>
        <end position="465"/>
    </location>
</feature>
<reference evidence="7" key="1">
    <citation type="submission" date="2023-03" db="EMBL/GenBank/DDBJ databases">
        <title>Massive genome expansion in bonnet fungi (Mycena s.s.) driven by repeated elements and novel gene families across ecological guilds.</title>
        <authorList>
            <consortium name="Lawrence Berkeley National Laboratory"/>
            <person name="Harder C.B."/>
            <person name="Miyauchi S."/>
            <person name="Viragh M."/>
            <person name="Kuo A."/>
            <person name="Thoen E."/>
            <person name="Andreopoulos B."/>
            <person name="Lu D."/>
            <person name="Skrede I."/>
            <person name="Drula E."/>
            <person name="Henrissat B."/>
            <person name="Morin E."/>
            <person name="Kohler A."/>
            <person name="Barry K."/>
            <person name="LaButti K."/>
            <person name="Morin E."/>
            <person name="Salamov A."/>
            <person name="Lipzen A."/>
            <person name="Mereny Z."/>
            <person name="Hegedus B."/>
            <person name="Baldrian P."/>
            <person name="Stursova M."/>
            <person name="Weitz H."/>
            <person name="Taylor A."/>
            <person name="Grigoriev I.V."/>
            <person name="Nagy L.G."/>
            <person name="Martin F."/>
            <person name="Kauserud H."/>
        </authorList>
    </citation>
    <scope>NUCLEOTIDE SEQUENCE</scope>
    <source>
        <strain evidence="7">CBHHK182m</strain>
    </source>
</reference>
<evidence type="ECO:0000313" key="7">
    <source>
        <dbReference type="EMBL" id="KAJ7775142.1"/>
    </source>
</evidence>
<keyword evidence="3" id="KW-0418">Kinase</keyword>
<dbReference type="GO" id="GO:0005524">
    <property type="term" value="F:ATP binding"/>
    <property type="evidence" value="ECO:0007669"/>
    <property type="project" value="UniProtKB-KW"/>
</dbReference>
<feature type="compositionally biased region" description="Acidic residues" evidence="5">
    <location>
        <begin position="483"/>
        <end position="506"/>
    </location>
</feature>
<dbReference type="Proteomes" id="UP001215598">
    <property type="component" value="Unassembled WGS sequence"/>
</dbReference>
<feature type="compositionally biased region" description="Polar residues" evidence="5">
    <location>
        <begin position="128"/>
        <end position="146"/>
    </location>
</feature>
<dbReference type="SUPFAM" id="SSF56112">
    <property type="entry name" value="Protein kinase-like (PK-like)"/>
    <property type="match status" value="1"/>
</dbReference>
<organism evidence="7 8">
    <name type="scientific">Mycena metata</name>
    <dbReference type="NCBI Taxonomy" id="1033252"/>
    <lineage>
        <taxon>Eukaryota</taxon>
        <taxon>Fungi</taxon>
        <taxon>Dikarya</taxon>
        <taxon>Basidiomycota</taxon>
        <taxon>Agaricomycotina</taxon>
        <taxon>Agaricomycetes</taxon>
        <taxon>Agaricomycetidae</taxon>
        <taxon>Agaricales</taxon>
        <taxon>Marasmiineae</taxon>
        <taxon>Mycenaceae</taxon>
        <taxon>Mycena</taxon>
    </lineage>
</organism>
<evidence type="ECO:0000259" key="6">
    <source>
        <dbReference type="PROSITE" id="PS50011"/>
    </source>
</evidence>
<evidence type="ECO:0000256" key="3">
    <source>
        <dbReference type="ARBA" id="ARBA00022777"/>
    </source>
</evidence>
<feature type="compositionally biased region" description="Low complexity" evidence="5">
    <location>
        <begin position="344"/>
        <end position="369"/>
    </location>
</feature>
<keyword evidence="4" id="KW-0067">ATP-binding</keyword>
<feature type="region of interest" description="Disordered" evidence="5">
    <location>
        <begin position="1"/>
        <end position="159"/>
    </location>
</feature>
<gene>
    <name evidence="7" type="ORF">B0H16DRAFT_1760848</name>
</gene>
<keyword evidence="2" id="KW-0547">Nucleotide-binding</keyword>
<feature type="compositionally biased region" description="Polar residues" evidence="5">
    <location>
        <begin position="287"/>
        <end position="301"/>
    </location>
</feature>
<feature type="compositionally biased region" description="Basic residues" evidence="5">
    <location>
        <begin position="536"/>
        <end position="545"/>
    </location>
</feature>
<dbReference type="AlphaFoldDB" id="A0AAD7NU70"/>
<feature type="compositionally biased region" description="Polar residues" evidence="5">
    <location>
        <begin position="738"/>
        <end position="748"/>
    </location>
</feature>
<keyword evidence="8" id="KW-1185">Reference proteome</keyword>
<feature type="region of interest" description="Disordered" evidence="5">
    <location>
        <begin position="735"/>
        <end position="779"/>
    </location>
</feature>
<dbReference type="Gene3D" id="3.30.200.20">
    <property type="entry name" value="Phosphorylase Kinase, domain 1"/>
    <property type="match status" value="1"/>
</dbReference>